<dbReference type="PANTHER" id="PTHR10277:SF9">
    <property type="entry name" value="2-ISOPROPYLMALATE SYNTHASE 1, CHLOROPLASTIC-RELATED"/>
    <property type="match status" value="1"/>
</dbReference>
<dbReference type="PANTHER" id="PTHR10277">
    <property type="entry name" value="HOMOCITRATE SYNTHASE-RELATED"/>
    <property type="match status" value="1"/>
</dbReference>
<evidence type="ECO:0000259" key="2">
    <source>
        <dbReference type="Pfam" id="PF00682"/>
    </source>
</evidence>
<accession>A0ABV1E1S2</accession>
<dbReference type="RefSeq" id="WP_349219212.1">
    <property type="nucleotide sequence ID" value="NZ_JBBMFD010000009.1"/>
</dbReference>
<dbReference type="Gene3D" id="3.20.20.70">
    <property type="entry name" value="Aldolase class I"/>
    <property type="match status" value="1"/>
</dbReference>
<dbReference type="CDD" id="cd07944">
    <property type="entry name" value="DRE_TIM_HOA_like"/>
    <property type="match status" value="1"/>
</dbReference>
<name>A0ABV1E1S2_9FIRM</name>
<organism evidence="3 4">
    <name type="scientific">Solibaculum intestinale</name>
    <dbReference type="NCBI Taxonomy" id="3133165"/>
    <lineage>
        <taxon>Bacteria</taxon>
        <taxon>Bacillati</taxon>
        <taxon>Bacillota</taxon>
        <taxon>Clostridia</taxon>
        <taxon>Eubacteriales</taxon>
        <taxon>Oscillospiraceae</taxon>
        <taxon>Solibaculum</taxon>
    </lineage>
</organism>
<keyword evidence="4" id="KW-1185">Reference proteome</keyword>
<dbReference type="Pfam" id="PF00682">
    <property type="entry name" value="HMGL-like"/>
    <property type="match status" value="1"/>
</dbReference>
<dbReference type="Proteomes" id="UP001489509">
    <property type="component" value="Unassembled WGS sequence"/>
</dbReference>
<comment type="caution">
    <text evidence="3">The sequence shown here is derived from an EMBL/GenBank/DDBJ whole genome shotgun (WGS) entry which is preliminary data.</text>
</comment>
<dbReference type="EMBL" id="JBBMFD010000009">
    <property type="protein sequence ID" value="MEQ2440567.1"/>
    <property type="molecule type" value="Genomic_DNA"/>
</dbReference>
<dbReference type="InterPro" id="IPR000891">
    <property type="entry name" value="PYR_CT"/>
</dbReference>
<dbReference type="InterPro" id="IPR013785">
    <property type="entry name" value="Aldolase_TIM"/>
</dbReference>
<gene>
    <name evidence="3" type="ORF">WMO26_06990</name>
</gene>
<sequence length="535" mass="61304">MSIQVLDCTLRDGGYINDWQFGKKNIASILDKLEQANIDIIECGFLTGMVQDEECSLFHDVEGIEAVLPRRERTSMYVAMIAIGEKELHPSSLPPYDGKSIEGIRLTFHKEEVGQAVEWAKIIMEKGYQVFMQPVGTVFYTDLELLELVEKMNRLRPYAFYIVDTLGSMYRNDVSHRFYLIDKNMDPGIRLGFHGHNNLQLAFSNAQILGKIQTKRTLILDATVYGMGRGAGNLPTELITQYINKNIASRYDVTMVMDIYDEYICAIRKRYEWGYTVPYHIAASHVCHPNYAAYLIDKQTLTMKDIEKIIQSIPGKHKVLYDRGLIERLYTQFQSKKIDDSACVGEITALIKGRPLLLLAPGKTLTTHADAIRSFIEQAHPFVISVNFVDSRYQADACFVSNHKRMDVIERDLQPPARMRVILTSNIPYRAGEDDLFVDYDQYTNDDEMISDNAGLMLLKLLIRCGAKEVFLAGFDGFLPSAKGNYYRQELDIPLKEEEALEKQRRIRKQLKELSRFLNLTFLTPSVYEQEEADV</sequence>
<proteinExistence type="predicted"/>
<dbReference type="InterPro" id="IPR050073">
    <property type="entry name" value="2-IPM_HCS-like"/>
</dbReference>
<evidence type="ECO:0000313" key="4">
    <source>
        <dbReference type="Proteomes" id="UP001489509"/>
    </source>
</evidence>
<keyword evidence="1" id="KW-0464">Manganese</keyword>
<reference evidence="3 4" key="1">
    <citation type="submission" date="2024-03" db="EMBL/GenBank/DDBJ databases">
        <title>Human intestinal bacterial collection.</title>
        <authorList>
            <person name="Pauvert C."/>
            <person name="Hitch T.C.A."/>
            <person name="Clavel T."/>
        </authorList>
    </citation>
    <scope>NUCLEOTIDE SEQUENCE [LARGE SCALE GENOMIC DNA]</scope>
    <source>
        <strain evidence="3 4">CLA-JM-H44</strain>
    </source>
</reference>
<feature type="domain" description="Pyruvate carboxyltransferase" evidence="2">
    <location>
        <begin position="115"/>
        <end position="259"/>
    </location>
</feature>
<evidence type="ECO:0000313" key="3">
    <source>
        <dbReference type="EMBL" id="MEQ2440567.1"/>
    </source>
</evidence>
<evidence type="ECO:0000256" key="1">
    <source>
        <dbReference type="ARBA" id="ARBA00023211"/>
    </source>
</evidence>
<dbReference type="SUPFAM" id="SSF51569">
    <property type="entry name" value="Aldolase"/>
    <property type="match status" value="1"/>
</dbReference>
<protein>
    <submittedName>
        <fullName evidence="3">Aldolase catalytic domain-containing protein</fullName>
    </submittedName>
</protein>